<dbReference type="InterPro" id="IPR002516">
    <property type="entry name" value="Glyco_trans_11"/>
</dbReference>
<name>B8HU12_CYAP4</name>
<evidence type="ECO:0000256" key="1">
    <source>
        <dbReference type="ARBA" id="ARBA00022676"/>
    </source>
</evidence>
<gene>
    <name evidence="4" type="ordered locus">Cyan7425_0541</name>
</gene>
<keyword evidence="4" id="KW-0489">Methyltransferase</keyword>
<dbReference type="GO" id="GO:0016020">
    <property type="term" value="C:membrane"/>
    <property type="evidence" value="ECO:0007669"/>
    <property type="project" value="InterPro"/>
</dbReference>
<dbReference type="CDD" id="cd11301">
    <property type="entry name" value="Fut1_Fut2_like"/>
    <property type="match status" value="1"/>
</dbReference>
<feature type="domain" description="Methyltransferase FkbM" evidence="3">
    <location>
        <begin position="20"/>
        <end position="187"/>
    </location>
</feature>
<keyword evidence="1" id="KW-0328">Glycosyltransferase</keyword>
<dbReference type="GO" id="GO:0008171">
    <property type="term" value="F:O-methyltransferase activity"/>
    <property type="evidence" value="ECO:0007669"/>
    <property type="project" value="TreeGrafter"/>
</dbReference>
<dbReference type="InterPro" id="IPR029063">
    <property type="entry name" value="SAM-dependent_MTases_sf"/>
</dbReference>
<dbReference type="Gene3D" id="3.40.50.11350">
    <property type="match status" value="1"/>
</dbReference>
<dbReference type="AlphaFoldDB" id="B8HU12"/>
<dbReference type="InterPro" id="IPR006342">
    <property type="entry name" value="FkbM_mtfrase"/>
</dbReference>
<sequence length="739" mass="84308">MLNLQKLALEHDVQPYGVIHVGAHEGQEAADYAAMGVKQVLFIEANPTVFQRLQANLTNYPQMQAVNCAISDRNAPVNLHLTSMDQSSSILPLKLHQQVYPDITETAQIVVASKTLDVLLQDLDLNPGDFNWLNLDIQGAELLALKGAENLLSYVDAINTEVNFTELYADCALIDQIDDFLRQRGFERVAVTTPFHPSWGDAFYVRQPTIAMSTLGSNGRFGNQFFQYAFLKLYAQEHNFHVETPNWIGQILFGHRDRPLSSKLPMVVEETNQLEQAQIPYTTPPYKHVDFWGYFQFHTRYYAPYKNELRSLFEPVPEIATVVNAALNRLQAKGRTLVGLHLRRGDFGGSAFPIAPTTWYREWLRGFWESLEDPVLFIASDEPEKVLQDFADYHPVTLADLEVQLPQAEFYPDFYLLSQCDAVAISNSSFSHAACLLNQRGKFFFRPHFPTAKLIPFDPWHSEIWPQGTNATETIRETLIQVRQHLTELWLQLPPPELEQVYLQQKGGWQWIIQHSSLHENPLSSQQQELLDRARAALATDEPEAWRWLLVLILYLPPEKLPPMSLADVPRWLKAEFSHYLAYSIRQRNLSQGVLSRDLRLREINLIIFPDWSQPEETLTQALGGVLQTIAHHPQSNEITLLMAIGSGHAPTIDGLVSSLVMEMLLQEDWNEPTVEITLIGNLNSERWRALLSLLAGRIILPDEKFAVPHPSLLTALPELAIEDLAARRFATRWDHKRD</sequence>
<dbReference type="eggNOG" id="COG0438">
    <property type="taxonomic scope" value="Bacteria"/>
</dbReference>
<dbReference type="Gene3D" id="3.40.50.150">
    <property type="entry name" value="Vaccinia Virus protein VP39"/>
    <property type="match status" value="1"/>
</dbReference>
<evidence type="ECO:0000259" key="3">
    <source>
        <dbReference type="Pfam" id="PF05050"/>
    </source>
</evidence>
<organism evidence="4">
    <name type="scientific">Cyanothece sp. (strain PCC 7425 / ATCC 29141)</name>
    <dbReference type="NCBI Taxonomy" id="395961"/>
    <lineage>
        <taxon>Bacteria</taxon>
        <taxon>Bacillati</taxon>
        <taxon>Cyanobacteriota</taxon>
        <taxon>Cyanophyceae</taxon>
        <taxon>Gomontiellales</taxon>
        <taxon>Cyanothecaceae</taxon>
        <taxon>Cyanothece</taxon>
    </lineage>
</organism>
<keyword evidence="2 4" id="KW-0808">Transferase</keyword>
<dbReference type="OrthoDB" id="9794601at2"/>
<dbReference type="Pfam" id="PF05050">
    <property type="entry name" value="Methyltransf_21"/>
    <property type="match status" value="1"/>
</dbReference>
<dbReference type="PANTHER" id="PTHR36973:SF4">
    <property type="entry name" value="NODULATION PROTEIN"/>
    <property type="match status" value="1"/>
</dbReference>
<dbReference type="GO" id="GO:0005975">
    <property type="term" value="P:carbohydrate metabolic process"/>
    <property type="evidence" value="ECO:0007669"/>
    <property type="project" value="InterPro"/>
</dbReference>
<dbReference type="GO" id="GO:0008107">
    <property type="term" value="F:galactoside 2-alpha-L-fucosyltransferase activity"/>
    <property type="evidence" value="ECO:0007669"/>
    <property type="project" value="InterPro"/>
</dbReference>
<dbReference type="InterPro" id="IPR053188">
    <property type="entry name" value="FkbM_Methyltransferase"/>
</dbReference>
<dbReference type="HOGENOM" id="CLU_375414_0_0_3"/>
<reference evidence="4" key="1">
    <citation type="submission" date="2009-01" db="EMBL/GenBank/DDBJ databases">
        <title>Complete sequence of chromosome Cyanothece sp. PCC 7425.</title>
        <authorList>
            <consortium name="US DOE Joint Genome Institute"/>
            <person name="Lucas S."/>
            <person name="Copeland A."/>
            <person name="Lapidus A."/>
            <person name="Glavina del Rio T."/>
            <person name="Dalin E."/>
            <person name="Tice H."/>
            <person name="Bruce D."/>
            <person name="Goodwin L."/>
            <person name="Pitluck S."/>
            <person name="Sims D."/>
            <person name="Meineke L."/>
            <person name="Brettin T."/>
            <person name="Detter J.C."/>
            <person name="Han C."/>
            <person name="Larimer F."/>
            <person name="Land M."/>
            <person name="Hauser L."/>
            <person name="Kyrpides N."/>
            <person name="Ovchinnikova G."/>
            <person name="Liberton M."/>
            <person name="Stoeckel J."/>
            <person name="Banerjee A."/>
            <person name="Singh A."/>
            <person name="Page L."/>
            <person name="Sato H."/>
            <person name="Zhao L."/>
            <person name="Sherman L."/>
            <person name="Pakrasi H."/>
            <person name="Richardson P."/>
        </authorList>
    </citation>
    <scope>NUCLEOTIDE SEQUENCE</scope>
    <source>
        <strain evidence="4">PCC 7425</strain>
    </source>
</reference>
<evidence type="ECO:0000256" key="2">
    <source>
        <dbReference type="ARBA" id="ARBA00022679"/>
    </source>
</evidence>
<proteinExistence type="predicted"/>
<dbReference type="KEGG" id="cyn:Cyan7425_0541"/>
<dbReference type="STRING" id="395961.Cyan7425_0541"/>
<dbReference type="EMBL" id="CP001344">
    <property type="protein sequence ID" value="ACL42932.1"/>
    <property type="molecule type" value="Genomic_DNA"/>
</dbReference>
<dbReference type="GO" id="GO:0032259">
    <property type="term" value="P:methylation"/>
    <property type="evidence" value="ECO:0007669"/>
    <property type="project" value="UniProtKB-KW"/>
</dbReference>
<dbReference type="Pfam" id="PF01531">
    <property type="entry name" value="Glyco_transf_11"/>
    <property type="match status" value="1"/>
</dbReference>
<dbReference type="PANTHER" id="PTHR36973">
    <property type="entry name" value="SLL1456 PROTEIN-RELATED"/>
    <property type="match status" value="1"/>
</dbReference>
<dbReference type="SUPFAM" id="SSF53335">
    <property type="entry name" value="S-adenosyl-L-methionine-dependent methyltransferases"/>
    <property type="match status" value="1"/>
</dbReference>
<protein>
    <submittedName>
        <fullName evidence="4">Methyltransferase FkbM family</fullName>
    </submittedName>
</protein>
<evidence type="ECO:0000313" key="4">
    <source>
        <dbReference type="EMBL" id="ACL42932.1"/>
    </source>
</evidence>
<dbReference type="NCBIfam" id="TIGR01444">
    <property type="entry name" value="fkbM_fam"/>
    <property type="match status" value="1"/>
</dbReference>
<accession>B8HU12</accession>